<gene>
    <name evidence="2" type="ORF">SE18_10485</name>
</gene>
<dbReference type="STRING" id="70996.SE18_10485"/>
<evidence type="ECO:0000259" key="1">
    <source>
        <dbReference type="Pfam" id="PF13649"/>
    </source>
</evidence>
<keyword evidence="3" id="KW-1185">Reference proteome</keyword>
<dbReference type="AlphaFoldDB" id="A0A0P6XUK8"/>
<dbReference type="Gene3D" id="3.40.50.150">
    <property type="entry name" value="Vaccinia Virus protein VP39"/>
    <property type="match status" value="1"/>
</dbReference>
<dbReference type="GO" id="GO:0010420">
    <property type="term" value="F:polyprenyldihydroxybenzoate methyltransferase activity"/>
    <property type="evidence" value="ECO:0007669"/>
    <property type="project" value="TreeGrafter"/>
</dbReference>
<comment type="caution">
    <text evidence="2">The sequence shown here is derived from an EMBL/GenBank/DDBJ whole genome shotgun (WGS) entry which is preliminary data.</text>
</comment>
<proteinExistence type="predicted"/>
<protein>
    <recommendedName>
        <fullName evidence="1">Methyltransferase domain-containing protein</fullName>
    </recommendedName>
</protein>
<dbReference type="Pfam" id="PF13649">
    <property type="entry name" value="Methyltransf_25"/>
    <property type="match status" value="1"/>
</dbReference>
<dbReference type="InterPro" id="IPR029063">
    <property type="entry name" value="SAM-dependent_MTases_sf"/>
</dbReference>
<dbReference type="PANTHER" id="PTHR43464">
    <property type="entry name" value="METHYLTRANSFERASE"/>
    <property type="match status" value="1"/>
</dbReference>
<organism evidence="2 3">
    <name type="scientific">Herpetosiphon geysericola</name>
    <dbReference type="NCBI Taxonomy" id="70996"/>
    <lineage>
        <taxon>Bacteria</taxon>
        <taxon>Bacillati</taxon>
        <taxon>Chloroflexota</taxon>
        <taxon>Chloroflexia</taxon>
        <taxon>Herpetosiphonales</taxon>
        <taxon>Herpetosiphonaceae</taxon>
        <taxon>Herpetosiphon</taxon>
    </lineage>
</organism>
<dbReference type="SUPFAM" id="SSF53335">
    <property type="entry name" value="S-adenosyl-L-methionine-dependent methyltransferases"/>
    <property type="match status" value="1"/>
</dbReference>
<dbReference type="RefSeq" id="WP_054534403.1">
    <property type="nucleotide sequence ID" value="NZ_LGKP01000017.1"/>
</dbReference>
<dbReference type="Proteomes" id="UP000050277">
    <property type="component" value="Unassembled WGS sequence"/>
</dbReference>
<accession>A0A0P6XUK8</accession>
<evidence type="ECO:0000313" key="3">
    <source>
        <dbReference type="Proteomes" id="UP000050277"/>
    </source>
</evidence>
<dbReference type="OrthoDB" id="9774345at2"/>
<sequence>MQPWSDDIQQQAAVFNAIGADYELMFGNNRDQQELSQWLADLLEPNSKVLDAGCGTGIPTAQTLAKAGHEVTCLEISAAMLNLARQNVPNGQYVLDSVNQVNFDPNSFDAVVSFFALLMLRRHDIEHALQQFHHWIKPAGLLVLSMVEGDFDYIQIVLGDQPVFVTAYPQAQLEGLITKSGFQILETRLQHYVPHHGATPETQIFIVAQRD</sequence>
<feature type="domain" description="Methyltransferase" evidence="1">
    <location>
        <begin position="49"/>
        <end position="140"/>
    </location>
</feature>
<name>A0A0P6XUK8_9CHLR</name>
<dbReference type="EMBL" id="LGKP01000017">
    <property type="protein sequence ID" value="KPL88136.1"/>
    <property type="molecule type" value="Genomic_DNA"/>
</dbReference>
<evidence type="ECO:0000313" key="2">
    <source>
        <dbReference type="EMBL" id="KPL88136.1"/>
    </source>
</evidence>
<dbReference type="PANTHER" id="PTHR43464:SF89">
    <property type="entry name" value="METHYLTRANSFERASE"/>
    <property type="match status" value="1"/>
</dbReference>
<dbReference type="InterPro" id="IPR041698">
    <property type="entry name" value="Methyltransf_25"/>
</dbReference>
<reference evidence="2 3" key="1">
    <citation type="submission" date="2015-07" db="EMBL/GenBank/DDBJ databases">
        <title>Whole genome sequence of Herpetosiphon geysericola DSM 7119.</title>
        <authorList>
            <person name="Hemp J."/>
            <person name="Ward L.M."/>
            <person name="Pace L.A."/>
            <person name="Fischer W.W."/>
        </authorList>
    </citation>
    <scope>NUCLEOTIDE SEQUENCE [LARGE SCALE GENOMIC DNA]</scope>
    <source>
        <strain evidence="2 3">DSM 7119</strain>
    </source>
</reference>
<dbReference type="CDD" id="cd02440">
    <property type="entry name" value="AdoMet_MTases"/>
    <property type="match status" value="1"/>
</dbReference>